<dbReference type="Gramene" id="OIT02040">
    <property type="protein sequence ID" value="OIT02040"/>
    <property type="gene ID" value="A4A49_38086"/>
</dbReference>
<evidence type="ECO:0000256" key="5">
    <source>
        <dbReference type="SAM" id="MobiDB-lite"/>
    </source>
</evidence>
<dbReference type="KEGG" id="nau:109226845"/>
<dbReference type="SMR" id="A0A1J6INB9"/>
<dbReference type="GeneID" id="109226845"/>
<dbReference type="PANTHER" id="PTHR46602">
    <property type="entry name" value="PROTEIN SUPPRESSOR OF GENE SILENCING 3"/>
    <property type="match status" value="1"/>
</dbReference>
<comment type="similarity">
    <text evidence="3">Belongs to the SGS3 family.</text>
</comment>
<feature type="signal peptide" evidence="6">
    <location>
        <begin position="1"/>
        <end position="25"/>
    </location>
</feature>
<evidence type="ECO:0000259" key="8">
    <source>
        <dbReference type="Pfam" id="PF03470"/>
    </source>
</evidence>
<dbReference type="STRING" id="49451.A0A1J6INB9"/>
<dbReference type="InterPro" id="IPR005380">
    <property type="entry name" value="XS_domain"/>
</dbReference>
<keyword evidence="6" id="KW-0732">Signal</keyword>
<dbReference type="AlphaFoldDB" id="A0A1J6INB9"/>
<feature type="coiled-coil region" evidence="4">
    <location>
        <begin position="637"/>
        <end position="675"/>
    </location>
</feature>
<reference evidence="9" key="1">
    <citation type="submission" date="2016-11" db="EMBL/GenBank/DDBJ databases">
        <title>The genome of Nicotiana attenuata.</title>
        <authorList>
            <person name="Xu S."/>
            <person name="Brockmoeller T."/>
            <person name="Gaquerel E."/>
            <person name="Navarro A."/>
            <person name="Kuhl H."/>
            <person name="Gase K."/>
            <person name="Ling Z."/>
            <person name="Zhou W."/>
            <person name="Kreitzer C."/>
            <person name="Stanke M."/>
            <person name="Tang H."/>
            <person name="Lyons E."/>
            <person name="Pandey P."/>
            <person name="Pandey S.P."/>
            <person name="Timmermann B."/>
            <person name="Baldwin I.T."/>
        </authorList>
    </citation>
    <scope>NUCLEOTIDE SEQUENCE [LARGE SCALE GENOMIC DNA]</scope>
    <source>
        <strain evidence="9">UT</strain>
    </source>
</reference>
<dbReference type="OrthoDB" id="1223900at2759"/>
<feature type="domain" description="Zinc finger-XS" evidence="8">
    <location>
        <begin position="305"/>
        <end position="342"/>
    </location>
</feature>
<dbReference type="Pfam" id="PF03468">
    <property type="entry name" value="XS"/>
    <property type="match status" value="1"/>
</dbReference>
<feature type="compositionally biased region" description="Acidic residues" evidence="5">
    <location>
        <begin position="242"/>
        <end position="260"/>
    </location>
</feature>
<accession>A0A1J6INB9</accession>
<feature type="region of interest" description="Disordered" evidence="5">
    <location>
        <begin position="217"/>
        <end position="260"/>
    </location>
</feature>
<dbReference type="Proteomes" id="UP000187609">
    <property type="component" value="Unassembled WGS sequence"/>
</dbReference>
<dbReference type="Pfam" id="PF03470">
    <property type="entry name" value="zf-XS"/>
    <property type="match status" value="1"/>
</dbReference>
<comment type="caution">
    <text evidence="9">The sequence shown here is derived from an EMBL/GenBank/DDBJ whole genome shotgun (WGS) entry which is preliminary data.</text>
</comment>
<dbReference type="CDD" id="cd12266">
    <property type="entry name" value="RRM_like_XS"/>
    <property type="match status" value="1"/>
</dbReference>
<feature type="compositionally biased region" description="Basic and acidic residues" evidence="5">
    <location>
        <begin position="174"/>
        <end position="184"/>
    </location>
</feature>
<organism evidence="9 10">
    <name type="scientific">Nicotiana attenuata</name>
    <name type="common">Coyote tobacco</name>
    <dbReference type="NCBI Taxonomy" id="49451"/>
    <lineage>
        <taxon>Eukaryota</taxon>
        <taxon>Viridiplantae</taxon>
        <taxon>Streptophyta</taxon>
        <taxon>Embryophyta</taxon>
        <taxon>Tracheophyta</taxon>
        <taxon>Spermatophyta</taxon>
        <taxon>Magnoliopsida</taxon>
        <taxon>eudicotyledons</taxon>
        <taxon>Gunneridae</taxon>
        <taxon>Pentapetalae</taxon>
        <taxon>asterids</taxon>
        <taxon>lamiids</taxon>
        <taxon>Solanales</taxon>
        <taxon>Solanaceae</taxon>
        <taxon>Nicotianoideae</taxon>
        <taxon>Nicotianeae</taxon>
        <taxon>Nicotiana</taxon>
    </lineage>
</organism>
<feature type="chain" id="PRO_5012068871" evidence="6">
    <location>
        <begin position="26"/>
        <end position="697"/>
    </location>
</feature>
<keyword evidence="2" id="KW-0943">RNA-mediated gene silencing</keyword>
<evidence type="ECO:0000256" key="3">
    <source>
        <dbReference type="ARBA" id="ARBA00024022"/>
    </source>
</evidence>
<evidence type="ECO:0000256" key="2">
    <source>
        <dbReference type="ARBA" id="ARBA00023158"/>
    </source>
</evidence>
<dbReference type="InterPro" id="IPR005381">
    <property type="entry name" value="Znf-XS_domain"/>
</dbReference>
<evidence type="ECO:0000313" key="10">
    <source>
        <dbReference type="Proteomes" id="UP000187609"/>
    </source>
</evidence>
<evidence type="ECO:0000259" key="7">
    <source>
        <dbReference type="Pfam" id="PF03468"/>
    </source>
</evidence>
<keyword evidence="10" id="KW-1185">Reference proteome</keyword>
<dbReference type="PANTHER" id="PTHR46602:SF1">
    <property type="entry name" value="PROTEIN SUPPRESSOR OF GENE SILENCING 3"/>
    <property type="match status" value="1"/>
</dbReference>
<feature type="region of interest" description="Disordered" evidence="5">
    <location>
        <begin position="114"/>
        <end position="143"/>
    </location>
</feature>
<protein>
    <submittedName>
        <fullName evidence="9">Protein suppressor of gene silencing 3</fullName>
    </submittedName>
</protein>
<feature type="domain" description="XS" evidence="7">
    <location>
        <begin position="373"/>
        <end position="487"/>
    </location>
</feature>
<keyword evidence="1 4" id="KW-0175">Coiled coil</keyword>
<dbReference type="Gene3D" id="3.30.70.2890">
    <property type="entry name" value="XS domain"/>
    <property type="match status" value="1"/>
</dbReference>
<gene>
    <name evidence="9" type="primary">SGS3_3</name>
    <name evidence="9" type="ORF">A4A49_38086</name>
</gene>
<dbReference type="GO" id="GO:0031047">
    <property type="term" value="P:regulatory ncRNA-mediated gene silencing"/>
    <property type="evidence" value="ECO:0007669"/>
    <property type="project" value="UniProtKB-KW"/>
</dbReference>
<name>A0A1J6INB9_NICAT</name>
<dbReference type="InterPro" id="IPR044287">
    <property type="entry name" value="SGS3"/>
</dbReference>
<evidence type="ECO:0000256" key="4">
    <source>
        <dbReference type="SAM" id="Coils"/>
    </source>
</evidence>
<proteinExistence type="inferred from homology"/>
<feature type="region of interest" description="Disordered" evidence="5">
    <location>
        <begin position="156"/>
        <end position="191"/>
    </location>
</feature>
<evidence type="ECO:0000313" key="9">
    <source>
        <dbReference type="EMBL" id="OIT02040.1"/>
    </source>
</evidence>
<dbReference type="GO" id="GO:0051607">
    <property type="term" value="P:defense response to virus"/>
    <property type="evidence" value="ECO:0007669"/>
    <property type="project" value="InterPro"/>
</dbReference>
<dbReference type="OMA" id="DWYNLQP"/>
<dbReference type="EMBL" id="MJEQ01037188">
    <property type="protein sequence ID" value="OIT02040.1"/>
    <property type="molecule type" value="Genomic_DNA"/>
</dbReference>
<evidence type="ECO:0000256" key="6">
    <source>
        <dbReference type="SAM" id="SignalP"/>
    </source>
</evidence>
<evidence type="ECO:0000256" key="1">
    <source>
        <dbReference type="ARBA" id="ARBA00023054"/>
    </source>
</evidence>
<dbReference type="InterPro" id="IPR038588">
    <property type="entry name" value="XS_domain_sf"/>
</dbReference>
<sequence length="697" mass="79934">MKITRFWFFFSLTSAPLFLPTQRAAKPTLSLSFPLRPTLLLHFLPPAIIFSGEAQCSQFHPKMSSSKGVGKLSAKKKAICETTTPTVDEISLGVGDMGLNSEQNDGWEVYARKSKNKSGSSAGKQWVPQNPSPKTWGNQNTKAWGHPDVVQKLGMPNNVGPGQGSRNNWSTPIDPRKPAGRDNSRPQLYDGGFGNCYTPSPAAVPPALKNGWDWSARAASTAPKEDQDASPVADDVKGSEHDGEDNESDFLDESDDDLRSDEFDSDVAEMSYETLKKNRWFKELFKSLESLTVTEINDPERQWHCPACKGGPGAIEWFTGLQSLMTHAKTKGVRVKIHRELAELLEEELRERGTSVVPPGEVYGRWDGIEFKDKEIVWPPMVIIMNTRHDKDENDKWIGMGNQELLDYFSSYAAVKARHSYGPQGHRGMSVLIFEASAVGYIEADRLHEHFSENGRDRDAWERRAARYYSGGKRLLYGYMAEKRDIDSFNQHSPGKSRLKFEMRSYQEAVGNPAKQMMEDNQQLNWFKNKAAKHQMQAKALEESLTLVSEKHRQTLEENKIVRLKTKMHHEQIKEEMEYQEQFFKDQIKIIHDARTAEEDKFEKVQQEQREMVQQSNANTSSVEDHRVRAERVAKFIKLQDKEMEEFVEERENLMRSHEDRIAALRRKYWEEEVELEKNFDLELAKLMEKYSPKQSE</sequence>
<feature type="compositionally biased region" description="Polar residues" evidence="5">
    <location>
        <begin position="127"/>
        <end position="142"/>
    </location>
</feature>